<dbReference type="PANTHER" id="PTHR42110">
    <property type="entry name" value="L-ASPARAGINASE, PUTATIVE (AFU_ORTHOLOGUE AFUA_3G11890)-RELATED"/>
    <property type="match status" value="1"/>
</dbReference>
<keyword evidence="2" id="KW-1185">Reference proteome</keyword>
<dbReference type="PANTHER" id="PTHR42110:SF1">
    <property type="entry name" value="L-ASPARAGINASE, PUTATIVE (AFU_ORTHOLOGUE AFUA_3G11890)-RELATED"/>
    <property type="match status" value="1"/>
</dbReference>
<evidence type="ECO:0000313" key="2">
    <source>
        <dbReference type="Proteomes" id="UP000248783"/>
    </source>
</evidence>
<evidence type="ECO:0000313" key="1">
    <source>
        <dbReference type="EMBL" id="PZR51681.1"/>
    </source>
</evidence>
<dbReference type="AlphaFoldDB" id="A0A2W5YC62"/>
<accession>A0A2W5YC62</accession>
<proteinExistence type="predicted"/>
<dbReference type="EMBL" id="QKWH01000018">
    <property type="protein sequence ID" value="PZR51681.1"/>
    <property type="molecule type" value="Genomic_DNA"/>
</dbReference>
<sequence>MSAAAPQPGTASVADGAGLLAEVVRGELVESVHLGHLVVLAPSGEPVLTVGDPGAVVYPRSSLKPLQAVAMLRSGLDLPGRLLALAAASHNGEPVHLDGAREILDAAGLGLDALQNTPDLPLHAPSALAWQQAGHGPEPVAQNCSGKHAAMLATCVAAGWDTATYRDPGHPLQRAVADVVRELTGDEAPPHVTVDGCGAPLLSTTLEGLARAFARMATAPEGSAEAQVAAAMSAHPEMVGGTGRDVTDAMRAVPGLFCKDGAEGVYAGALPSGAAFAFKVLDGAGRPRPALLAAVLRAAGALDVPGADAGALDALGTVPVLGHGEPVGEVRVPFAAAVAPGRAAEVRA</sequence>
<dbReference type="Proteomes" id="UP000248783">
    <property type="component" value="Unassembled WGS sequence"/>
</dbReference>
<reference evidence="1 2" key="1">
    <citation type="submission" date="2018-06" db="EMBL/GenBank/DDBJ databases">
        <title>Whole genome sequencing of a novel hydrocarbon degrading bacterial strain, PW21 isolated from oil contaminated produced water sample.</title>
        <authorList>
            <person name="Nagkirti P."/>
            <person name="Shaikh A."/>
            <person name="Gowdaman V."/>
            <person name="Engineer A.E."/>
            <person name="Dagar S."/>
            <person name="Dhakephalkar P.K."/>
        </authorList>
    </citation>
    <scope>NUCLEOTIDE SEQUENCE [LARGE SCALE GENOMIC DNA]</scope>
    <source>
        <strain evidence="1 2">PW21</strain>
    </source>
</reference>
<protein>
    <submittedName>
        <fullName evidence="1">Asparaginase</fullName>
    </submittedName>
</protein>
<gene>
    <name evidence="1" type="ORF">DNL40_15375</name>
</gene>
<organism evidence="1 2">
    <name type="scientific">Xylanimonas oleitrophica</name>
    <dbReference type="NCBI Taxonomy" id="2607479"/>
    <lineage>
        <taxon>Bacteria</taxon>
        <taxon>Bacillati</taxon>
        <taxon>Actinomycetota</taxon>
        <taxon>Actinomycetes</taxon>
        <taxon>Micrococcales</taxon>
        <taxon>Promicromonosporaceae</taxon>
        <taxon>Xylanimonas</taxon>
    </lineage>
</organism>
<name>A0A2W5YC62_9MICO</name>
<dbReference type="Pfam" id="PF06089">
    <property type="entry name" value="Asparaginase_II"/>
    <property type="match status" value="1"/>
</dbReference>
<dbReference type="InterPro" id="IPR010349">
    <property type="entry name" value="Asparaginase_II"/>
</dbReference>
<comment type="caution">
    <text evidence="1">The sequence shown here is derived from an EMBL/GenBank/DDBJ whole genome shotgun (WGS) entry which is preliminary data.</text>
</comment>